<proteinExistence type="predicted"/>
<evidence type="ECO:0000313" key="2">
    <source>
        <dbReference type="Proteomes" id="UP000050525"/>
    </source>
</evidence>
<comment type="caution">
    <text evidence="1">The sequence shown here is derived from an EMBL/GenBank/DDBJ whole genome shotgun (WGS) entry which is preliminary data.</text>
</comment>
<evidence type="ECO:0000313" key="1">
    <source>
        <dbReference type="EMBL" id="KYO36947.1"/>
    </source>
</evidence>
<reference evidence="1 2" key="1">
    <citation type="journal article" date="2012" name="Genome Biol.">
        <title>Sequencing three crocodilian genomes to illuminate the evolution of archosaurs and amniotes.</title>
        <authorList>
            <person name="St John J.A."/>
            <person name="Braun E.L."/>
            <person name="Isberg S.R."/>
            <person name="Miles L.G."/>
            <person name="Chong A.Y."/>
            <person name="Gongora J."/>
            <person name="Dalzell P."/>
            <person name="Moran C."/>
            <person name="Bed'hom B."/>
            <person name="Abzhanov A."/>
            <person name="Burgess S.C."/>
            <person name="Cooksey A.M."/>
            <person name="Castoe T.A."/>
            <person name="Crawford N.G."/>
            <person name="Densmore L.D."/>
            <person name="Drew J.C."/>
            <person name="Edwards S.V."/>
            <person name="Faircloth B.C."/>
            <person name="Fujita M.K."/>
            <person name="Greenwold M.J."/>
            <person name="Hoffmann F.G."/>
            <person name="Howard J.M."/>
            <person name="Iguchi T."/>
            <person name="Janes D.E."/>
            <person name="Khan S.Y."/>
            <person name="Kohno S."/>
            <person name="de Koning A.J."/>
            <person name="Lance S.L."/>
            <person name="McCarthy F.M."/>
            <person name="McCormack J.E."/>
            <person name="Merchant M.E."/>
            <person name="Peterson D.G."/>
            <person name="Pollock D.D."/>
            <person name="Pourmand N."/>
            <person name="Raney B.J."/>
            <person name="Roessler K.A."/>
            <person name="Sanford J.R."/>
            <person name="Sawyer R.H."/>
            <person name="Schmidt C.J."/>
            <person name="Triplett E.W."/>
            <person name="Tuberville T.D."/>
            <person name="Venegas-Anaya M."/>
            <person name="Howard J.T."/>
            <person name="Jarvis E.D."/>
            <person name="Guillette L.J.Jr."/>
            <person name="Glenn T.C."/>
            <person name="Green R.E."/>
            <person name="Ray D.A."/>
        </authorList>
    </citation>
    <scope>NUCLEOTIDE SEQUENCE [LARGE SCALE GENOMIC DNA]</scope>
    <source>
        <strain evidence="1">KSC_2009_1</strain>
    </source>
</reference>
<accession>A0A151NJH5</accession>
<sequence length="130" mass="14262">MLAVSDGLHKSMAVPFYVIINSVNDEIPDLRLRNITIMEGDFCVIGRGILSTEDLDVPQDMLSFSIASPPGFPTPTPAGLMLVYMHDDTESLEDSFTMKLTDGKHTVQGTLYIYIMPVNDEIPHLSSCAA</sequence>
<dbReference type="STRING" id="8496.A0A151NJH5"/>
<dbReference type="PANTHER" id="PTHR45739">
    <property type="entry name" value="MATRIX PROTEIN, PUTATIVE-RELATED"/>
    <property type="match status" value="1"/>
</dbReference>
<name>A0A151NJH5_ALLMI</name>
<dbReference type="Proteomes" id="UP000050525">
    <property type="component" value="Unassembled WGS sequence"/>
</dbReference>
<gene>
    <name evidence="1" type="ORF">Y1Q_0020947</name>
</gene>
<evidence type="ECO:0008006" key="3">
    <source>
        <dbReference type="Google" id="ProtNLM"/>
    </source>
</evidence>
<keyword evidence="2" id="KW-1185">Reference proteome</keyword>
<organism evidence="1 2">
    <name type="scientific">Alligator mississippiensis</name>
    <name type="common">American alligator</name>
    <dbReference type="NCBI Taxonomy" id="8496"/>
    <lineage>
        <taxon>Eukaryota</taxon>
        <taxon>Metazoa</taxon>
        <taxon>Chordata</taxon>
        <taxon>Craniata</taxon>
        <taxon>Vertebrata</taxon>
        <taxon>Euteleostomi</taxon>
        <taxon>Archelosauria</taxon>
        <taxon>Archosauria</taxon>
        <taxon>Crocodylia</taxon>
        <taxon>Alligatoridae</taxon>
        <taxon>Alligatorinae</taxon>
        <taxon>Alligator</taxon>
    </lineage>
</organism>
<protein>
    <recommendedName>
        <fullName evidence="3">Cadherin domain-containing protein</fullName>
    </recommendedName>
</protein>
<dbReference type="EMBL" id="AKHW03002907">
    <property type="protein sequence ID" value="KYO36947.1"/>
    <property type="molecule type" value="Genomic_DNA"/>
</dbReference>
<dbReference type="InterPro" id="IPR051561">
    <property type="entry name" value="FRAS1_ECM"/>
</dbReference>
<dbReference type="GO" id="GO:0009653">
    <property type="term" value="P:anatomical structure morphogenesis"/>
    <property type="evidence" value="ECO:0007669"/>
    <property type="project" value="TreeGrafter"/>
</dbReference>
<dbReference type="AlphaFoldDB" id="A0A151NJH5"/>
<dbReference type="PANTHER" id="PTHR45739:SF3">
    <property type="entry name" value="FRAS-RELATED EXTRACELLULAR MATRIX PROTEIN 1B PRECURSOR"/>
    <property type="match status" value="1"/>
</dbReference>